<dbReference type="RefSeq" id="XP_064673515.1">
    <property type="nucleotide sequence ID" value="XM_064809560.1"/>
</dbReference>
<feature type="domain" description="Zn(2)-C6 fungal-type" evidence="8">
    <location>
        <begin position="104"/>
        <end position="134"/>
    </location>
</feature>
<organism evidence="9 10">
    <name type="scientific">Canariomyces notabilis</name>
    <dbReference type="NCBI Taxonomy" id="2074819"/>
    <lineage>
        <taxon>Eukaryota</taxon>
        <taxon>Fungi</taxon>
        <taxon>Dikarya</taxon>
        <taxon>Ascomycota</taxon>
        <taxon>Pezizomycotina</taxon>
        <taxon>Sordariomycetes</taxon>
        <taxon>Sordariomycetidae</taxon>
        <taxon>Sordariales</taxon>
        <taxon>Chaetomiaceae</taxon>
        <taxon>Canariomyces</taxon>
    </lineage>
</organism>
<dbReference type="PROSITE" id="PS00463">
    <property type="entry name" value="ZN2_CY6_FUNGAL_1"/>
    <property type="match status" value="1"/>
</dbReference>
<reference evidence="9" key="2">
    <citation type="submission" date="2023-05" db="EMBL/GenBank/DDBJ databases">
        <authorList>
            <consortium name="Lawrence Berkeley National Laboratory"/>
            <person name="Steindorff A."/>
            <person name="Hensen N."/>
            <person name="Bonometti L."/>
            <person name="Westerberg I."/>
            <person name="Brannstrom I.O."/>
            <person name="Guillou S."/>
            <person name="Cros-Aarteil S."/>
            <person name="Calhoun S."/>
            <person name="Haridas S."/>
            <person name="Kuo A."/>
            <person name="Mondo S."/>
            <person name="Pangilinan J."/>
            <person name="Riley R."/>
            <person name="Labutti K."/>
            <person name="Andreopoulos B."/>
            <person name="Lipzen A."/>
            <person name="Chen C."/>
            <person name="Yanf M."/>
            <person name="Daum C."/>
            <person name="Ng V."/>
            <person name="Clum A."/>
            <person name="Ohm R."/>
            <person name="Martin F."/>
            <person name="Silar P."/>
            <person name="Natvig D."/>
            <person name="Lalanne C."/>
            <person name="Gautier V."/>
            <person name="Ament-Velasquez S.L."/>
            <person name="Kruys A."/>
            <person name="Hutchinson M.I."/>
            <person name="Powell A.J."/>
            <person name="Barry K."/>
            <person name="Miller A.N."/>
            <person name="Grigoriev I.V."/>
            <person name="Debuchy R."/>
            <person name="Gladieux P."/>
            <person name="Thoren M.H."/>
            <person name="Johannesson H."/>
        </authorList>
    </citation>
    <scope>NUCLEOTIDE SEQUENCE</scope>
    <source>
        <strain evidence="9">CBS 508.74</strain>
    </source>
</reference>
<reference evidence="9" key="1">
    <citation type="journal article" date="2023" name="Mol. Phylogenet. Evol.">
        <title>Genome-scale phylogeny and comparative genomics of the fungal order Sordariales.</title>
        <authorList>
            <person name="Hensen N."/>
            <person name="Bonometti L."/>
            <person name="Westerberg I."/>
            <person name="Brannstrom I.O."/>
            <person name="Guillou S."/>
            <person name="Cros-Aarteil S."/>
            <person name="Calhoun S."/>
            <person name="Haridas S."/>
            <person name="Kuo A."/>
            <person name="Mondo S."/>
            <person name="Pangilinan J."/>
            <person name="Riley R."/>
            <person name="LaButti K."/>
            <person name="Andreopoulos B."/>
            <person name="Lipzen A."/>
            <person name="Chen C."/>
            <person name="Yan M."/>
            <person name="Daum C."/>
            <person name="Ng V."/>
            <person name="Clum A."/>
            <person name="Steindorff A."/>
            <person name="Ohm R.A."/>
            <person name="Martin F."/>
            <person name="Silar P."/>
            <person name="Natvig D.O."/>
            <person name="Lalanne C."/>
            <person name="Gautier V."/>
            <person name="Ament-Velasquez S.L."/>
            <person name="Kruys A."/>
            <person name="Hutchinson M.I."/>
            <person name="Powell A.J."/>
            <person name="Barry K."/>
            <person name="Miller A.N."/>
            <person name="Grigoriev I.V."/>
            <person name="Debuchy R."/>
            <person name="Gladieux P."/>
            <person name="Hiltunen Thoren M."/>
            <person name="Johannesson H."/>
        </authorList>
    </citation>
    <scope>NUCLEOTIDE SEQUENCE</scope>
    <source>
        <strain evidence="9">CBS 508.74</strain>
    </source>
</reference>
<evidence type="ECO:0000259" key="8">
    <source>
        <dbReference type="PROSITE" id="PS50048"/>
    </source>
</evidence>
<evidence type="ECO:0000256" key="6">
    <source>
        <dbReference type="ARBA" id="ARBA00023242"/>
    </source>
</evidence>
<dbReference type="Pfam" id="PF11951">
    <property type="entry name" value="Fungal_trans_2"/>
    <property type="match status" value="1"/>
</dbReference>
<dbReference type="Proteomes" id="UP001302812">
    <property type="component" value="Unassembled WGS sequence"/>
</dbReference>
<feature type="region of interest" description="Disordered" evidence="7">
    <location>
        <begin position="174"/>
        <end position="197"/>
    </location>
</feature>
<evidence type="ECO:0000313" key="9">
    <source>
        <dbReference type="EMBL" id="KAK4115945.1"/>
    </source>
</evidence>
<evidence type="ECO:0000256" key="3">
    <source>
        <dbReference type="ARBA" id="ARBA00023015"/>
    </source>
</evidence>
<dbReference type="Gene3D" id="4.10.240.10">
    <property type="entry name" value="Zn(2)-C6 fungal-type DNA-binding domain"/>
    <property type="match status" value="1"/>
</dbReference>
<feature type="region of interest" description="Disordered" evidence="7">
    <location>
        <begin position="705"/>
        <end position="761"/>
    </location>
</feature>
<evidence type="ECO:0000256" key="7">
    <source>
        <dbReference type="SAM" id="MobiDB-lite"/>
    </source>
</evidence>
<evidence type="ECO:0000313" key="10">
    <source>
        <dbReference type="Proteomes" id="UP001302812"/>
    </source>
</evidence>
<comment type="caution">
    <text evidence="9">The sequence shown here is derived from an EMBL/GenBank/DDBJ whole genome shotgun (WGS) entry which is preliminary data.</text>
</comment>
<feature type="region of interest" description="Disordered" evidence="7">
    <location>
        <begin position="36"/>
        <end position="100"/>
    </location>
</feature>
<keyword evidence="10" id="KW-1185">Reference proteome</keyword>
<evidence type="ECO:0000256" key="5">
    <source>
        <dbReference type="ARBA" id="ARBA00023163"/>
    </source>
</evidence>
<keyword evidence="2" id="KW-0862">Zinc</keyword>
<feature type="compositionally biased region" description="Polar residues" evidence="7">
    <location>
        <begin position="36"/>
        <end position="49"/>
    </location>
</feature>
<dbReference type="Pfam" id="PF00172">
    <property type="entry name" value="Zn_clus"/>
    <property type="match status" value="1"/>
</dbReference>
<protein>
    <recommendedName>
        <fullName evidence="8">Zn(2)-C6 fungal-type domain-containing protein</fullName>
    </recommendedName>
</protein>
<accession>A0AAN6TL41</accession>
<dbReference type="PANTHER" id="PTHR37534">
    <property type="entry name" value="TRANSCRIPTIONAL ACTIVATOR PROTEIN UGA3"/>
    <property type="match status" value="1"/>
</dbReference>
<keyword evidence="4" id="KW-0238">DNA-binding</keyword>
<dbReference type="InterPro" id="IPR001138">
    <property type="entry name" value="Zn2Cys6_DnaBD"/>
</dbReference>
<dbReference type="InterPro" id="IPR036864">
    <property type="entry name" value="Zn2-C6_fun-type_DNA-bd_sf"/>
</dbReference>
<feature type="region of interest" description="Disordered" evidence="7">
    <location>
        <begin position="658"/>
        <end position="690"/>
    </location>
</feature>
<dbReference type="PANTHER" id="PTHR37534:SF40">
    <property type="entry name" value="ZN(2)-C6 FUNGAL-TYPE DOMAIN-CONTAINING PROTEIN"/>
    <property type="match status" value="1"/>
</dbReference>
<dbReference type="GO" id="GO:0000981">
    <property type="term" value="F:DNA-binding transcription factor activity, RNA polymerase II-specific"/>
    <property type="evidence" value="ECO:0007669"/>
    <property type="project" value="InterPro"/>
</dbReference>
<sequence length="761" mass="82882">MDLGRRRQPLHAAADLHTRLRLESAYPELAERASSLTAPSLTSHPSGVRSNVVPAKRKGLPRARLHTPTHSRTVSSAGSDPRTEQGSSMSPTVGGSKAKRVRTGCLTCRERHLKCDEAVPDCNNCRRSNRECKRGLRLNFIDIQVKDLPKAAPTDEWLVEIQDESRQIASEYKGGLSRYPNPAEDPDADAASEPASDGASDLFLTAPLVAPTPQLGSSQVPVRGLITPPIDVASERDYIDSEHEIRFLQAFVDGVAVWMDLLAKDQHFTDHVPYMALKSSMLLNALLACGARHLSSLGSPGDEDGAPYYDAATALLRRKLQDPDCNRDECAVASVLLDVYVIMGKDSELATDRLVDTRSWIRRCGWDAASGGIGSSCFWVNICLEVLSCVCSGQQTAWDPDQWGLDLEFVQETSGSSSQSVVGNDELPNYRRNVGGHTLNDGADEEIWLQRIFYVLAKVANFHADTSQPQGSFPHDEQVRQQSRLSEWNRLKAMCDAWNRKCPRSMRPYGYSPTPSAKSLFPNVWLIKRSAKLGRMFYHTALCLLAQVSPLSPPGSMENRTLLEHHAHHVCGIMAHTDDCAVATVAVRGLAITSAVLVDRREQNEVLAILERIATQTGWRPGMLVAHLRRAWGWGSGADTFSLSPSLGSLPPISAAELSRRSDLQSGMADIDGGGMMTEPSMKLGWNCPRHSSSCSSASSSSLSTAAVSVSQPQPPLGKTHLTPPPAPSPSESAHPGDPYQGFYEPNPLNGLHGPQGLWMG</sequence>
<name>A0AAN6TL41_9PEZI</name>
<dbReference type="AlphaFoldDB" id="A0AAN6TL41"/>
<dbReference type="GO" id="GO:0000976">
    <property type="term" value="F:transcription cis-regulatory region binding"/>
    <property type="evidence" value="ECO:0007669"/>
    <property type="project" value="TreeGrafter"/>
</dbReference>
<dbReference type="CDD" id="cd00067">
    <property type="entry name" value="GAL4"/>
    <property type="match status" value="1"/>
</dbReference>
<dbReference type="GO" id="GO:0008270">
    <property type="term" value="F:zinc ion binding"/>
    <property type="evidence" value="ECO:0007669"/>
    <property type="project" value="InterPro"/>
</dbReference>
<comment type="subcellular location">
    <subcellularLocation>
        <location evidence="1">Nucleus</location>
    </subcellularLocation>
</comment>
<dbReference type="GeneID" id="89933684"/>
<dbReference type="SUPFAM" id="SSF57701">
    <property type="entry name" value="Zn2/Cys6 DNA-binding domain"/>
    <property type="match status" value="1"/>
</dbReference>
<keyword evidence="5" id="KW-0804">Transcription</keyword>
<evidence type="ECO:0000256" key="2">
    <source>
        <dbReference type="ARBA" id="ARBA00022833"/>
    </source>
</evidence>
<gene>
    <name evidence="9" type="ORF">N656DRAFT_409445</name>
</gene>
<feature type="compositionally biased region" description="Basic residues" evidence="7">
    <location>
        <begin position="55"/>
        <end position="69"/>
    </location>
</feature>
<proteinExistence type="predicted"/>
<dbReference type="PROSITE" id="PS50048">
    <property type="entry name" value="ZN2_CY6_FUNGAL_2"/>
    <property type="match status" value="1"/>
</dbReference>
<dbReference type="GO" id="GO:0005634">
    <property type="term" value="C:nucleus"/>
    <property type="evidence" value="ECO:0007669"/>
    <property type="project" value="UniProtKB-SubCell"/>
</dbReference>
<dbReference type="InterPro" id="IPR021858">
    <property type="entry name" value="Fun_TF"/>
</dbReference>
<dbReference type="GO" id="GO:0045944">
    <property type="term" value="P:positive regulation of transcription by RNA polymerase II"/>
    <property type="evidence" value="ECO:0007669"/>
    <property type="project" value="TreeGrafter"/>
</dbReference>
<dbReference type="SMART" id="SM00066">
    <property type="entry name" value="GAL4"/>
    <property type="match status" value="1"/>
</dbReference>
<keyword evidence="6" id="KW-0539">Nucleus</keyword>
<dbReference type="EMBL" id="MU853334">
    <property type="protein sequence ID" value="KAK4115945.1"/>
    <property type="molecule type" value="Genomic_DNA"/>
</dbReference>
<feature type="compositionally biased region" description="Polar residues" evidence="7">
    <location>
        <begin position="70"/>
        <end position="93"/>
    </location>
</feature>
<keyword evidence="3" id="KW-0805">Transcription regulation</keyword>
<evidence type="ECO:0000256" key="1">
    <source>
        <dbReference type="ARBA" id="ARBA00004123"/>
    </source>
</evidence>
<evidence type="ECO:0000256" key="4">
    <source>
        <dbReference type="ARBA" id="ARBA00023125"/>
    </source>
</evidence>